<evidence type="ECO:0000313" key="1">
    <source>
        <dbReference type="EMBL" id="UNO48408.1"/>
    </source>
</evidence>
<keyword evidence="2" id="KW-1185">Reference proteome</keyword>
<dbReference type="RefSeq" id="WP_021297045.1">
    <property type="nucleotide sequence ID" value="NZ_AURB01000141.1"/>
</dbReference>
<accession>T0D0S4</accession>
<dbReference type="eggNOG" id="COG3012">
    <property type="taxonomic scope" value="Bacteria"/>
</dbReference>
<accession>A0A9E6ZGR3</accession>
<reference evidence="2" key="1">
    <citation type="journal article" date="2022" name="G3 (Bethesda)">
        <title>Unveiling the complete genome sequence of Alicyclobacillus acidoterrestris DSM 3922T, a taint-producing strain.</title>
        <authorList>
            <person name="Leonardo I.C."/>
            <person name="Barreto Crespo M.T."/>
            <person name="Gaspar F.B."/>
        </authorList>
    </citation>
    <scope>NUCLEOTIDE SEQUENCE [LARGE SCALE GENOMIC DNA]</scope>
    <source>
        <strain evidence="2">DSM 3922</strain>
    </source>
</reference>
<gene>
    <name evidence="1" type="ORF">K1I37_17320</name>
</gene>
<organism evidence="1 2">
    <name type="scientific">Alicyclobacillus acidoterrestris (strain ATCC 49025 / DSM 3922 / CIP 106132 / NCIMB 13137 / GD3B)</name>
    <dbReference type="NCBI Taxonomy" id="1356854"/>
    <lineage>
        <taxon>Bacteria</taxon>
        <taxon>Bacillati</taxon>
        <taxon>Bacillota</taxon>
        <taxon>Bacilli</taxon>
        <taxon>Bacillales</taxon>
        <taxon>Alicyclobacillaceae</taxon>
        <taxon>Alicyclobacillus</taxon>
    </lineage>
</organism>
<sequence length="280" mass="32049">MASAAGGSSNLRIEIQRLEELSTEDIFTELQRQGVEINEDLFRKVCQKHHSINAVAQRWQAAKGTSPAFLTAATVVLWDRLCTDLFCWEDFASLVQKGIDDIRSNNRMQAIDKWLNAWRGLRAFAEEKKVRDISVFDMQVPENVLPEELFSWVQDVEMALTDQVDEFPQLATALLDYTRSFQQTFPSSATPILLNMQSAESIALFVLGETREADAIREQLCEEYPDDAWTFIDWGDEYNPKYQRNPRLADVEKARQIYARGLAVATEDTETLRSRIAELT</sequence>
<proteinExistence type="predicted"/>
<dbReference type="OrthoDB" id="6399948at2"/>
<dbReference type="Proteomes" id="UP000829401">
    <property type="component" value="Chromosome"/>
</dbReference>
<dbReference type="STRING" id="1356854.N007_09945"/>
<evidence type="ECO:0000313" key="2">
    <source>
        <dbReference type="Proteomes" id="UP000829401"/>
    </source>
</evidence>
<name>T0D0S4_ALIAG</name>
<dbReference type="KEGG" id="aaco:K1I37_17320"/>
<dbReference type="EMBL" id="CP080467">
    <property type="protein sequence ID" value="UNO48408.1"/>
    <property type="molecule type" value="Genomic_DNA"/>
</dbReference>
<protein>
    <submittedName>
        <fullName evidence="1">Uncharacterized protein</fullName>
    </submittedName>
</protein>
<dbReference type="AlphaFoldDB" id="T0D0S4"/>